<comment type="caution">
    <text evidence="10">The sequence shown here is derived from an EMBL/GenBank/DDBJ whole genome shotgun (WGS) entry which is preliminary data.</text>
</comment>
<dbReference type="EMBL" id="SKBQ01000011">
    <property type="protein sequence ID" value="TPX18218.1"/>
    <property type="molecule type" value="Genomic_DNA"/>
</dbReference>
<dbReference type="AlphaFoldDB" id="A0A507BN57"/>
<dbReference type="GO" id="GO:0005743">
    <property type="term" value="C:mitochondrial inner membrane"/>
    <property type="evidence" value="ECO:0007669"/>
    <property type="project" value="UniProtKB-SubCell"/>
</dbReference>
<dbReference type="GO" id="GO:0043022">
    <property type="term" value="F:ribosome binding"/>
    <property type="evidence" value="ECO:0007669"/>
    <property type="project" value="InterPro"/>
</dbReference>
<evidence type="ECO:0000256" key="1">
    <source>
        <dbReference type="ARBA" id="ARBA00004434"/>
    </source>
</evidence>
<evidence type="ECO:0000256" key="4">
    <source>
        <dbReference type="ARBA" id="ARBA00022989"/>
    </source>
</evidence>
<proteinExistence type="predicted"/>
<dbReference type="STRING" id="1093900.A0A507BN57"/>
<name>A0A507BN57_9PEZI</name>
<evidence type="ECO:0000256" key="2">
    <source>
        <dbReference type="ARBA" id="ARBA00022692"/>
    </source>
</evidence>
<feature type="compositionally biased region" description="Low complexity" evidence="8">
    <location>
        <begin position="57"/>
        <end position="69"/>
    </location>
</feature>
<dbReference type="InterPro" id="IPR044202">
    <property type="entry name" value="LETM1/MDM38-like"/>
</dbReference>
<protein>
    <recommendedName>
        <fullName evidence="9">Letm1 RBD domain-containing protein</fullName>
    </recommendedName>
</protein>
<dbReference type="RefSeq" id="XP_030999929.1">
    <property type="nucleotide sequence ID" value="XM_031136948.1"/>
</dbReference>
<evidence type="ECO:0000313" key="10">
    <source>
        <dbReference type="EMBL" id="TPX18218.1"/>
    </source>
</evidence>
<dbReference type="PANTHER" id="PTHR14009">
    <property type="entry name" value="LEUCINE ZIPPER-EF-HAND CONTAINING TRANSMEMBRANE PROTEIN"/>
    <property type="match status" value="1"/>
</dbReference>
<feature type="region of interest" description="Disordered" evidence="8">
    <location>
        <begin position="134"/>
        <end position="161"/>
    </location>
</feature>
<keyword evidence="11" id="KW-1185">Reference proteome</keyword>
<evidence type="ECO:0000256" key="5">
    <source>
        <dbReference type="ARBA" id="ARBA00023128"/>
    </source>
</evidence>
<feature type="region of interest" description="Disordered" evidence="8">
    <location>
        <begin position="57"/>
        <end position="87"/>
    </location>
</feature>
<dbReference type="Pfam" id="PF07766">
    <property type="entry name" value="LETM1_RBD"/>
    <property type="match status" value="1"/>
</dbReference>
<keyword evidence="6" id="KW-0472">Membrane</keyword>
<evidence type="ECO:0000259" key="9">
    <source>
        <dbReference type="PROSITE" id="PS51758"/>
    </source>
</evidence>
<dbReference type="Proteomes" id="UP000319257">
    <property type="component" value="Unassembled WGS sequence"/>
</dbReference>
<feature type="compositionally biased region" description="Low complexity" evidence="8">
    <location>
        <begin position="137"/>
        <end position="150"/>
    </location>
</feature>
<accession>A0A507BN57</accession>
<evidence type="ECO:0000256" key="8">
    <source>
        <dbReference type="SAM" id="MobiDB-lite"/>
    </source>
</evidence>
<sequence>MTAAFPPRALRASLSSLQCNGLSRRAPALLPAREQCPILSNRHYLLQHAQVRLASSSSSTSPLLEPTAPVLSPAAVNPPATTRPPPLVLPERLPDTATFNHLLATGKAYLKFYKTGLKYLYVNTKLVYALRSGGAGSASSSSPTDSSPGAKPGSDTATTTPVLLAGGTRSALLLRERWAHDMRRLPVFAVMFLLCGEFTPLVVLALPHAVPYTCRIPKQVAKLQRLAEERRRASYEALGIAEANSSSSDETAAAAAAAAAAPPTPAQQVHVSKSLNLVSPLWDRIGFAPSGLARARADKRVARLLVDDALLRQGGGAPALEADEVRLACADRGVDVLGCDEAELRAILAAWLRLAEAHDGGGEAEQARRVYTLLTTRPEEWPALEKR</sequence>
<dbReference type="GO" id="GO:0030003">
    <property type="term" value="P:intracellular monoatomic cation homeostasis"/>
    <property type="evidence" value="ECO:0007669"/>
    <property type="project" value="TreeGrafter"/>
</dbReference>
<dbReference type="PROSITE" id="PS51758">
    <property type="entry name" value="LETM1_RBD"/>
    <property type="match status" value="1"/>
</dbReference>
<evidence type="ECO:0000256" key="6">
    <source>
        <dbReference type="ARBA" id="ARBA00023136"/>
    </source>
</evidence>
<organism evidence="10 11">
    <name type="scientific">Thyridium curvatum</name>
    <dbReference type="NCBI Taxonomy" id="1093900"/>
    <lineage>
        <taxon>Eukaryota</taxon>
        <taxon>Fungi</taxon>
        <taxon>Dikarya</taxon>
        <taxon>Ascomycota</taxon>
        <taxon>Pezizomycotina</taxon>
        <taxon>Sordariomycetes</taxon>
        <taxon>Sordariomycetidae</taxon>
        <taxon>Thyridiales</taxon>
        <taxon>Thyridiaceae</taxon>
        <taxon>Thyridium</taxon>
    </lineage>
</organism>
<keyword evidence="3" id="KW-0999">Mitochondrion inner membrane</keyword>
<feature type="domain" description="Letm1 RBD" evidence="9">
    <location>
        <begin position="202"/>
        <end position="387"/>
    </location>
</feature>
<dbReference type="InterPro" id="IPR033122">
    <property type="entry name" value="LETM1-like_RBD"/>
</dbReference>
<evidence type="ECO:0000256" key="3">
    <source>
        <dbReference type="ARBA" id="ARBA00022792"/>
    </source>
</evidence>
<dbReference type="InParanoid" id="A0A507BN57"/>
<dbReference type="GeneID" id="41970174"/>
<reference evidence="10 11" key="1">
    <citation type="submission" date="2019-06" db="EMBL/GenBank/DDBJ databases">
        <title>Draft genome sequence of the filamentous fungus Phialemoniopsis curvata isolated from diesel fuel.</title>
        <authorList>
            <person name="Varaljay V.A."/>
            <person name="Lyon W.J."/>
            <person name="Crouch A.L."/>
            <person name="Drake C.E."/>
            <person name="Hollomon J.M."/>
            <person name="Nadeau L.J."/>
            <person name="Nunn H.S."/>
            <person name="Stevenson B.S."/>
            <person name="Bojanowski C.L."/>
            <person name="Crookes-Goodson W.J."/>
        </authorList>
    </citation>
    <scope>NUCLEOTIDE SEQUENCE [LARGE SCALE GENOMIC DNA]</scope>
    <source>
        <strain evidence="10 11">D216</strain>
    </source>
</reference>
<keyword evidence="5 7" id="KW-0496">Mitochondrion</keyword>
<evidence type="ECO:0000313" key="11">
    <source>
        <dbReference type="Proteomes" id="UP000319257"/>
    </source>
</evidence>
<keyword evidence="2" id="KW-0812">Transmembrane</keyword>
<comment type="subcellular location">
    <subcellularLocation>
        <location evidence="1">Mitochondrion inner membrane</location>
        <topology evidence="1">Single-pass membrane protein</topology>
    </subcellularLocation>
</comment>
<evidence type="ECO:0000256" key="7">
    <source>
        <dbReference type="PROSITE-ProRule" id="PRU01094"/>
    </source>
</evidence>
<gene>
    <name evidence="10" type="ORF">E0L32_002727</name>
</gene>
<keyword evidence="4" id="KW-1133">Transmembrane helix</keyword>
<dbReference type="PANTHER" id="PTHR14009:SF6">
    <property type="entry name" value="LETM1 RBD DOMAIN-CONTAINING PROTEIN"/>
    <property type="match status" value="1"/>
</dbReference>
<dbReference type="OrthoDB" id="73691at2759"/>